<evidence type="ECO:0000313" key="10">
    <source>
        <dbReference type="Proteomes" id="UP001589610"/>
    </source>
</evidence>
<dbReference type="PANTHER" id="PTHR43739:SF2">
    <property type="entry name" value="OLIGOXYLOGLUCAN-REDUCING END-SPECIFIC XYLOGLUCANASE-RELATED"/>
    <property type="match status" value="1"/>
</dbReference>
<keyword evidence="3" id="KW-0119">Carbohydrate metabolism</keyword>
<evidence type="ECO:0000256" key="7">
    <source>
        <dbReference type="SAM" id="MobiDB-lite"/>
    </source>
</evidence>
<dbReference type="CDD" id="cd15482">
    <property type="entry name" value="Sialidase_non-viral"/>
    <property type="match status" value="2"/>
</dbReference>
<dbReference type="InterPro" id="IPR052025">
    <property type="entry name" value="Xyloglucanase_GH74"/>
</dbReference>
<dbReference type="RefSeq" id="WP_386154084.1">
    <property type="nucleotide sequence ID" value="NZ_JBHMBS010000001.1"/>
</dbReference>
<feature type="compositionally biased region" description="Low complexity" evidence="7">
    <location>
        <begin position="51"/>
        <end position="69"/>
    </location>
</feature>
<dbReference type="Gene3D" id="2.130.10.10">
    <property type="entry name" value="YVTN repeat-like/Quinoprotein amine dehydrogenase"/>
    <property type="match status" value="2"/>
</dbReference>
<feature type="region of interest" description="Disordered" evidence="7">
    <location>
        <begin position="51"/>
        <end position="71"/>
    </location>
</feature>
<evidence type="ECO:0000256" key="6">
    <source>
        <dbReference type="ARBA" id="ARBA00037986"/>
    </source>
</evidence>
<reference evidence="9 10" key="1">
    <citation type="submission" date="2024-09" db="EMBL/GenBank/DDBJ databases">
        <authorList>
            <person name="Sun Q."/>
            <person name="Mori K."/>
        </authorList>
    </citation>
    <scope>NUCLEOTIDE SEQUENCE [LARGE SCALE GENOMIC DNA]</scope>
    <source>
        <strain evidence="9 10">JCM 3028</strain>
    </source>
</reference>
<protein>
    <submittedName>
        <fullName evidence="9">WD40/YVTN/BNR-like repeat-containing protein</fullName>
    </submittedName>
</protein>
<keyword evidence="1 8" id="KW-0732">Signal</keyword>
<comment type="caution">
    <text evidence="9">The sequence shown here is derived from an EMBL/GenBank/DDBJ whole genome shotgun (WGS) entry which is preliminary data.</text>
</comment>
<name>A0ABV5T679_9ACTN</name>
<keyword evidence="4" id="KW-0326">Glycosidase</keyword>
<proteinExistence type="inferred from homology"/>
<keyword evidence="10" id="KW-1185">Reference proteome</keyword>
<evidence type="ECO:0000256" key="4">
    <source>
        <dbReference type="ARBA" id="ARBA00023295"/>
    </source>
</evidence>
<feature type="signal peptide" evidence="8">
    <location>
        <begin position="1"/>
        <end position="28"/>
    </location>
</feature>
<comment type="similarity">
    <text evidence="6">Belongs to the glycosyl hydrolase 74 family.</text>
</comment>
<gene>
    <name evidence="9" type="ORF">ACFFRH_03735</name>
</gene>
<evidence type="ECO:0000256" key="5">
    <source>
        <dbReference type="ARBA" id="ARBA00023326"/>
    </source>
</evidence>
<dbReference type="Proteomes" id="UP001589610">
    <property type="component" value="Unassembled WGS sequence"/>
</dbReference>
<evidence type="ECO:0000256" key="3">
    <source>
        <dbReference type="ARBA" id="ARBA00023277"/>
    </source>
</evidence>
<dbReference type="SUPFAM" id="SSF110296">
    <property type="entry name" value="Oligoxyloglucan reducing end-specific cellobiohydrolase"/>
    <property type="match status" value="2"/>
</dbReference>
<evidence type="ECO:0000256" key="8">
    <source>
        <dbReference type="SAM" id="SignalP"/>
    </source>
</evidence>
<dbReference type="EMBL" id="JBHMBS010000001">
    <property type="protein sequence ID" value="MFB9674588.1"/>
    <property type="molecule type" value="Genomic_DNA"/>
</dbReference>
<sequence length="801" mass="84183">MTSSGSGRRGVVRTVACLVTAMLCVSLAVTSPASPVAADASSPSLSSLSSLSSPSSLSSQSSPSSAPPSDRYRFKNVKIGGTGFVTGIVFSQAQKGLAYTRTDVGGMYRWNGTTETWTPLLDWVGWDNWGYMGVASVAASPTSANKVWAAVGMYTNGVDPNNGAILRSYDKGDTWKTTVLPFHLGGNMSGRTMGERLAVDPNNDNVLYLAAPSGNGLWRSTDGGAGWARVTAFPNSGDDPQTPGGAEDAGLVWVAFDKSTGHAGTRTKTIYVGVADKDNPVYRSTDGGATWAPLAGAPTGYLPHKGVVDPVNHLLYIATSDTTGPFSGGKGDVWKYHAVTGAWTRISPVPSTSDDDYFGYSGLTVDRRNPGTIMVGTQVSWWPDGIIWRSTDSGATWSRIWDWDAWPNRRLRYDFDIADTPWATMGEQSNPPILVPKIGQAISSMEIDPFDSGHMLFNGGPGIAGTKNLTDWDTGGTVAITPEVEGLEEGAVQGLVKPPGGPLLSAMGDVSGFRHDDLDAAPKTIFTSPVFTTTRSIDFAERNPKVIVRAGDFNDADRPGDSHAAFSTDGGATWFQGTEPGGVNSGGSIAAAADGGRFVWAPGDSGQPVVHSVGYGTSWTPSTGVPANAIITSDRVNPLKFYAFSNGTFHVSTDGGASFTATAATGLPASNWNLRVKAVPGREGDVWVAGGATWTTYGLWHSTDSGATFTRVSGVEQADNIGFGKAAPGRAYPALYTGALIGGQRGIFRSDNAGASWVRINDDRHQFGGTPETLTGDPAVYGRVYFSGYGRGVLYGDRSSR</sequence>
<dbReference type="PANTHER" id="PTHR43739">
    <property type="entry name" value="XYLOGLUCANASE (EUROFUNG)"/>
    <property type="match status" value="1"/>
</dbReference>
<evidence type="ECO:0000256" key="1">
    <source>
        <dbReference type="ARBA" id="ARBA00022729"/>
    </source>
</evidence>
<evidence type="ECO:0000313" key="9">
    <source>
        <dbReference type="EMBL" id="MFB9674588.1"/>
    </source>
</evidence>
<dbReference type="InterPro" id="IPR015943">
    <property type="entry name" value="WD40/YVTN_repeat-like_dom_sf"/>
</dbReference>
<organism evidence="9 10">
    <name type="scientific">Streptosporangium vulgare</name>
    <dbReference type="NCBI Taxonomy" id="46190"/>
    <lineage>
        <taxon>Bacteria</taxon>
        <taxon>Bacillati</taxon>
        <taxon>Actinomycetota</taxon>
        <taxon>Actinomycetes</taxon>
        <taxon>Streptosporangiales</taxon>
        <taxon>Streptosporangiaceae</taxon>
        <taxon>Streptosporangium</taxon>
    </lineage>
</organism>
<accession>A0ABV5T679</accession>
<feature type="chain" id="PRO_5047538084" evidence="8">
    <location>
        <begin position="29"/>
        <end position="801"/>
    </location>
</feature>
<evidence type="ECO:0000256" key="2">
    <source>
        <dbReference type="ARBA" id="ARBA00022801"/>
    </source>
</evidence>
<keyword evidence="2" id="KW-0378">Hydrolase</keyword>
<keyword evidence="5" id="KW-0624">Polysaccharide degradation</keyword>